<dbReference type="Proteomes" id="UP000242188">
    <property type="component" value="Unassembled WGS sequence"/>
</dbReference>
<dbReference type="Gene3D" id="3.40.50.1010">
    <property type="entry name" value="5'-nuclease"/>
    <property type="match status" value="1"/>
</dbReference>
<dbReference type="InterPro" id="IPR006086">
    <property type="entry name" value="XPG-I_dom"/>
</dbReference>
<name>A0A210PIP8_MIZYE</name>
<dbReference type="GO" id="GO:0003697">
    <property type="term" value="F:single-stranded DNA binding"/>
    <property type="evidence" value="ECO:0007669"/>
    <property type="project" value="TreeGrafter"/>
</dbReference>
<evidence type="ECO:0000313" key="4">
    <source>
        <dbReference type="EMBL" id="OWF36371.1"/>
    </source>
</evidence>
<proteinExistence type="predicted"/>
<dbReference type="AlphaFoldDB" id="A0A210PIP8"/>
<comment type="caution">
    <text evidence="4">The sequence shown here is derived from an EMBL/GenBank/DDBJ whole genome shotgun (WGS) entry which is preliminary data.</text>
</comment>
<feature type="domain" description="XPG-I" evidence="3">
    <location>
        <begin position="1"/>
        <end position="65"/>
    </location>
</feature>
<evidence type="ECO:0000313" key="5">
    <source>
        <dbReference type="Proteomes" id="UP000242188"/>
    </source>
</evidence>
<dbReference type="OrthoDB" id="2959108at2759"/>
<dbReference type="EMBL" id="NEDP02076631">
    <property type="protein sequence ID" value="OWF36371.1"/>
    <property type="molecule type" value="Genomic_DNA"/>
</dbReference>
<dbReference type="SUPFAM" id="SSF88723">
    <property type="entry name" value="PIN domain-like"/>
    <property type="match status" value="1"/>
</dbReference>
<comment type="subcellular location">
    <subcellularLocation>
        <location evidence="1">Nucleus</location>
    </subcellularLocation>
</comment>
<accession>A0A210PIP8</accession>
<organism evidence="4 5">
    <name type="scientific">Mizuhopecten yessoensis</name>
    <name type="common">Japanese scallop</name>
    <name type="synonym">Patinopecten yessoensis</name>
    <dbReference type="NCBI Taxonomy" id="6573"/>
    <lineage>
        <taxon>Eukaryota</taxon>
        <taxon>Metazoa</taxon>
        <taxon>Spiralia</taxon>
        <taxon>Lophotrochozoa</taxon>
        <taxon>Mollusca</taxon>
        <taxon>Bivalvia</taxon>
        <taxon>Autobranchia</taxon>
        <taxon>Pteriomorphia</taxon>
        <taxon>Pectinida</taxon>
        <taxon>Pectinoidea</taxon>
        <taxon>Pectinidae</taxon>
        <taxon>Mizuhopecten</taxon>
    </lineage>
</organism>
<dbReference type="GO" id="GO:0004520">
    <property type="term" value="F:DNA endonuclease activity"/>
    <property type="evidence" value="ECO:0007669"/>
    <property type="project" value="TreeGrafter"/>
</dbReference>
<gene>
    <name evidence="4" type="ORF">KP79_PYT26038</name>
</gene>
<dbReference type="Pfam" id="PF00867">
    <property type="entry name" value="XPG_I"/>
    <property type="match status" value="1"/>
</dbReference>
<keyword evidence="2" id="KW-0539">Nucleus</keyword>
<sequence>MFGVPYIVSPMEAEAQCAYKDLTNQTEGSVTDDSEIWLFGGTRVYKNFFNQNKHVEIFQRTNIDIN</sequence>
<dbReference type="PANTHER" id="PTHR16171:SF7">
    <property type="entry name" value="DNA REPAIR PROTEIN RAD2"/>
    <property type="match status" value="1"/>
</dbReference>
<keyword evidence="5" id="KW-1185">Reference proteome</keyword>
<dbReference type="InterPro" id="IPR029060">
    <property type="entry name" value="PIN-like_dom_sf"/>
</dbReference>
<evidence type="ECO:0000256" key="1">
    <source>
        <dbReference type="ARBA" id="ARBA00004123"/>
    </source>
</evidence>
<dbReference type="SMART" id="SM00484">
    <property type="entry name" value="XPGI"/>
    <property type="match status" value="1"/>
</dbReference>
<evidence type="ECO:0000259" key="3">
    <source>
        <dbReference type="SMART" id="SM00484"/>
    </source>
</evidence>
<dbReference type="PANTHER" id="PTHR16171">
    <property type="entry name" value="DNA REPAIR PROTEIN COMPLEMENTING XP-G CELLS-RELATED"/>
    <property type="match status" value="1"/>
</dbReference>
<dbReference type="GO" id="GO:0005634">
    <property type="term" value="C:nucleus"/>
    <property type="evidence" value="ECO:0007669"/>
    <property type="project" value="UniProtKB-SubCell"/>
</dbReference>
<evidence type="ECO:0000256" key="2">
    <source>
        <dbReference type="ARBA" id="ARBA00023242"/>
    </source>
</evidence>
<dbReference type="STRING" id="6573.A0A210PIP8"/>
<reference evidence="4 5" key="1">
    <citation type="journal article" date="2017" name="Nat. Ecol. Evol.">
        <title>Scallop genome provides insights into evolution of bilaterian karyotype and development.</title>
        <authorList>
            <person name="Wang S."/>
            <person name="Zhang J."/>
            <person name="Jiao W."/>
            <person name="Li J."/>
            <person name="Xun X."/>
            <person name="Sun Y."/>
            <person name="Guo X."/>
            <person name="Huan P."/>
            <person name="Dong B."/>
            <person name="Zhang L."/>
            <person name="Hu X."/>
            <person name="Sun X."/>
            <person name="Wang J."/>
            <person name="Zhao C."/>
            <person name="Wang Y."/>
            <person name="Wang D."/>
            <person name="Huang X."/>
            <person name="Wang R."/>
            <person name="Lv J."/>
            <person name="Li Y."/>
            <person name="Zhang Z."/>
            <person name="Liu B."/>
            <person name="Lu W."/>
            <person name="Hui Y."/>
            <person name="Liang J."/>
            <person name="Zhou Z."/>
            <person name="Hou R."/>
            <person name="Li X."/>
            <person name="Liu Y."/>
            <person name="Li H."/>
            <person name="Ning X."/>
            <person name="Lin Y."/>
            <person name="Zhao L."/>
            <person name="Xing Q."/>
            <person name="Dou J."/>
            <person name="Li Y."/>
            <person name="Mao J."/>
            <person name="Guo H."/>
            <person name="Dou H."/>
            <person name="Li T."/>
            <person name="Mu C."/>
            <person name="Jiang W."/>
            <person name="Fu Q."/>
            <person name="Fu X."/>
            <person name="Miao Y."/>
            <person name="Liu J."/>
            <person name="Yu Q."/>
            <person name="Li R."/>
            <person name="Liao H."/>
            <person name="Li X."/>
            <person name="Kong Y."/>
            <person name="Jiang Z."/>
            <person name="Chourrout D."/>
            <person name="Li R."/>
            <person name="Bao Z."/>
        </authorList>
    </citation>
    <scope>NUCLEOTIDE SEQUENCE [LARGE SCALE GENOMIC DNA]</scope>
    <source>
        <strain evidence="4 5">PY_sf001</strain>
    </source>
</reference>
<protein>
    <submittedName>
        <fullName evidence="4">DNA repair protein complementing XP-G cells-like</fullName>
    </submittedName>
</protein>